<organism evidence="1 2">
    <name type="scientific">Paramecium primaurelia</name>
    <dbReference type="NCBI Taxonomy" id="5886"/>
    <lineage>
        <taxon>Eukaryota</taxon>
        <taxon>Sar</taxon>
        <taxon>Alveolata</taxon>
        <taxon>Ciliophora</taxon>
        <taxon>Intramacronucleata</taxon>
        <taxon>Oligohymenophorea</taxon>
        <taxon>Peniculida</taxon>
        <taxon>Parameciidae</taxon>
        <taxon>Paramecium</taxon>
    </lineage>
</organism>
<proteinExistence type="predicted"/>
<dbReference type="Proteomes" id="UP000688137">
    <property type="component" value="Unassembled WGS sequence"/>
</dbReference>
<keyword evidence="2" id="KW-1185">Reference proteome</keyword>
<protein>
    <submittedName>
        <fullName evidence="1">Uncharacterized protein</fullName>
    </submittedName>
</protein>
<evidence type="ECO:0000313" key="1">
    <source>
        <dbReference type="EMBL" id="CAD8051133.1"/>
    </source>
</evidence>
<reference evidence="1" key="1">
    <citation type="submission" date="2021-01" db="EMBL/GenBank/DDBJ databases">
        <authorList>
            <consortium name="Genoscope - CEA"/>
            <person name="William W."/>
        </authorList>
    </citation>
    <scope>NUCLEOTIDE SEQUENCE</scope>
</reference>
<accession>A0A8S1K987</accession>
<dbReference type="AlphaFoldDB" id="A0A8S1K987"/>
<dbReference type="EMBL" id="CAJJDM010000012">
    <property type="protein sequence ID" value="CAD8051133.1"/>
    <property type="molecule type" value="Genomic_DNA"/>
</dbReference>
<name>A0A8S1K987_PARPR</name>
<gene>
    <name evidence="1" type="ORF">PPRIM_AZ9-3.1.T0170407</name>
</gene>
<sequence>MALGYFDSIIMFDNQSIYNMIDQQLDLYQVDYFHLNNVIAQIICSYPDLYYFSTSYGKMSLINDYTRKKQNQTYFIKYLKLKRDQTLSINSINIFQQPYYQDKRKRTIFIESSI</sequence>
<comment type="caution">
    <text evidence="1">The sequence shown here is derived from an EMBL/GenBank/DDBJ whole genome shotgun (WGS) entry which is preliminary data.</text>
</comment>
<evidence type="ECO:0000313" key="2">
    <source>
        <dbReference type="Proteomes" id="UP000688137"/>
    </source>
</evidence>